<gene>
    <name evidence="2" type="ORF">CQ13_07215</name>
</gene>
<protein>
    <recommendedName>
        <fullName evidence="1">Glycosyl hydrolase family 59 C-terminal lectin domain-containing protein</fullName>
    </recommendedName>
</protein>
<feature type="domain" description="Glycosyl hydrolase family 59 C-terminal lectin" evidence="1">
    <location>
        <begin position="124"/>
        <end position="194"/>
    </location>
</feature>
<name>A0A0R3MP89_9BRAD</name>
<keyword evidence="3" id="KW-1185">Reference proteome</keyword>
<sequence>MAREDVMIAIDRMTIGSPPAEFSFARTGQGAQGEWSVVADPTAKVGRAIEQQSKDRTNYRFPLAIHESFSAKNLVMQVRFKPVAGGIDQAGGVAVRLMDLDNYYVARANALEDNVRFYRVVAGRRQQLGTSNVRVTSNEWHTLTLRAEGDRFTVSYDGAVLFEVKDDTFRDAGAVALWTKADSVTRFDQVTITALP</sequence>
<reference evidence="2 3" key="1">
    <citation type="submission" date="2014-03" db="EMBL/GenBank/DDBJ databases">
        <title>Bradyrhizobium valentinum sp. nov., isolated from effective nodules of Lupinus mariae-josephae, a lupine endemic of basic-lime soils in Eastern Spain.</title>
        <authorList>
            <person name="Duran D."/>
            <person name="Rey L."/>
            <person name="Navarro A."/>
            <person name="Busquets A."/>
            <person name="Imperial J."/>
            <person name="Ruiz-Argueso T."/>
        </authorList>
    </citation>
    <scope>NUCLEOTIDE SEQUENCE [LARGE SCALE GENOMIC DNA]</scope>
    <source>
        <strain evidence="2 3">Ro19</strain>
    </source>
</reference>
<evidence type="ECO:0000259" key="1">
    <source>
        <dbReference type="Pfam" id="PF21708"/>
    </source>
</evidence>
<dbReference type="AlphaFoldDB" id="A0A0R3MP89"/>
<proteinExistence type="predicted"/>
<dbReference type="EMBL" id="LLYA01000170">
    <property type="protein sequence ID" value="KRR21819.1"/>
    <property type="molecule type" value="Genomic_DNA"/>
</dbReference>
<dbReference type="InterPro" id="IPR013320">
    <property type="entry name" value="ConA-like_dom_sf"/>
</dbReference>
<dbReference type="Pfam" id="PF21708">
    <property type="entry name" value="Glyco_hydro_59_C"/>
    <property type="match status" value="1"/>
</dbReference>
<dbReference type="Proteomes" id="UP000052023">
    <property type="component" value="Unassembled WGS sequence"/>
</dbReference>
<accession>A0A0R3MP89</accession>
<dbReference type="InterPro" id="IPR049162">
    <property type="entry name" value="GH59_C"/>
</dbReference>
<organism evidence="2 3">
    <name type="scientific">Bradyrhizobium retamae</name>
    <dbReference type="NCBI Taxonomy" id="1300035"/>
    <lineage>
        <taxon>Bacteria</taxon>
        <taxon>Pseudomonadati</taxon>
        <taxon>Pseudomonadota</taxon>
        <taxon>Alphaproteobacteria</taxon>
        <taxon>Hyphomicrobiales</taxon>
        <taxon>Nitrobacteraceae</taxon>
        <taxon>Bradyrhizobium</taxon>
    </lineage>
</organism>
<comment type="caution">
    <text evidence="2">The sequence shown here is derived from an EMBL/GenBank/DDBJ whole genome shotgun (WGS) entry which is preliminary data.</text>
</comment>
<dbReference type="SUPFAM" id="SSF49899">
    <property type="entry name" value="Concanavalin A-like lectins/glucanases"/>
    <property type="match status" value="1"/>
</dbReference>
<evidence type="ECO:0000313" key="2">
    <source>
        <dbReference type="EMBL" id="KRR21819.1"/>
    </source>
</evidence>
<dbReference type="Gene3D" id="2.60.120.560">
    <property type="entry name" value="Exo-inulinase, domain 1"/>
    <property type="match status" value="1"/>
</dbReference>
<evidence type="ECO:0000313" key="3">
    <source>
        <dbReference type="Proteomes" id="UP000052023"/>
    </source>
</evidence>